<dbReference type="AlphaFoldDB" id="A0A523BBN0"/>
<evidence type="ECO:0000313" key="3">
    <source>
        <dbReference type="Proteomes" id="UP000315399"/>
    </source>
</evidence>
<organism evidence="2 3">
    <name type="scientific">Thermoproteota archaeon</name>
    <dbReference type="NCBI Taxonomy" id="2056631"/>
    <lineage>
        <taxon>Archaea</taxon>
        <taxon>Thermoproteota</taxon>
    </lineage>
</organism>
<dbReference type="Pfam" id="PF13439">
    <property type="entry name" value="Glyco_transf_4"/>
    <property type="match status" value="1"/>
</dbReference>
<dbReference type="SUPFAM" id="SSF53756">
    <property type="entry name" value="UDP-Glycosyltransferase/glycogen phosphorylase"/>
    <property type="match status" value="1"/>
</dbReference>
<proteinExistence type="predicted"/>
<gene>
    <name evidence="2" type="ORF">DSO08_04390</name>
</gene>
<dbReference type="InterPro" id="IPR028098">
    <property type="entry name" value="Glyco_trans_4-like_N"/>
</dbReference>
<protein>
    <recommendedName>
        <fullName evidence="1">Glycosyltransferase subfamily 4-like N-terminal domain-containing protein</fullName>
    </recommendedName>
</protein>
<sequence>MKPIIHITWEYPPFVVGDLSKRLSDILPKIASRYPTVLVVRGDSDGVFETDGIKIYKAGSSVRTHPHILAYAHLLNLDLVRAAANALHDNGGASLIHSHDWISSIASAYLSSYVGCPLLISVYTTEITRSGSLRSVLSLGIFDLERHCFQRAERLFVQDTRMREHLAKEYGIDRGRVVLGNSPDTILETYRRFLG</sequence>
<reference evidence="2 3" key="1">
    <citation type="journal article" date="2019" name="Nat. Microbiol.">
        <title>Expanding anaerobic alkane metabolism in the domain of Archaea.</title>
        <authorList>
            <person name="Wang Y."/>
            <person name="Wegener G."/>
            <person name="Hou J."/>
            <person name="Wang F."/>
            <person name="Xiao X."/>
        </authorList>
    </citation>
    <scope>NUCLEOTIDE SEQUENCE [LARGE SCALE GENOMIC DNA]</scope>
    <source>
        <strain evidence="2">WYZ-LMO10</strain>
    </source>
</reference>
<name>A0A523BBN0_9CREN</name>
<dbReference type="Gene3D" id="3.40.50.2000">
    <property type="entry name" value="Glycogen Phosphorylase B"/>
    <property type="match status" value="1"/>
</dbReference>
<evidence type="ECO:0000259" key="1">
    <source>
        <dbReference type="Pfam" id="PF13439"/>
    </source>
</evidence>
<dbReference type="Proteomes" id="UP000315399">
    <property type="component" value="Unassembled WGS sequence"/>
</dbReference>
<comment type="caution">
    <text evidence="2">The sequence shown here is derived from an EMBL/GenBank/DDBJ whole genome shotgun (WGS) entry which is preliminary data.</text>
</comment>
<evidence type="ECO:0000313" key="2">
    <source>
        <dbReference type="EMBL" id="TDA38343.1"/>
    </source>
</evidence>
<dbReference type="EMBL" id="QNVH01000041">
    <property type="protein sequence ID" value="TDA38343.1"/>
    <property type="molecule type" value="Genomic_DNA"/>
</dbReference>
<feature type="domain" description="Glycosyltransferase subfamily 4-like N-terminal" evidence="1">
    <location>
        <begin position="37"/>
        <end position="178"/>
    </location>
</feature>
<accession>A0A523BBN0</accession>